<proteinExistence type="predicted"/>
<sequence length="814" mass="90208">MDKVPATTTTQMEAKLPYYFTEIQDPDGSRKSIWTSNGHCEFEVWLGVEDSAVFCDVRSDSKNLMTELGNIKSEVTGSRTGLGARIQGCKEDVTSAISTSQRGVEGKKFTATKELKTGLTTTKAAIEAKVVSAAGDTKSAESAVEDKSDVEDKVAAAMRVIKADITTAQGVVEGKIASAVKDINGTIGSVQRLLVGKVDIESKVEELRKQMKVEVSSACTTMNSTKSLIETSLQTVEQQGDRVANATALKDWNITEEFRKLRRAISEFWLGKIVEQADTWDTLLQLLVRRMKMAMAGVDDKLHLTKISIGLPQEFLGRFKASGARLMDVHEQPDDTKNGVLLRLDQLVEAGNSRLNSVDACIDNSALEFERTMQRSRPCYNISRRADTVENILHHLQYPLVAGLNDLPSKADILDDVEPLLNKLYYDIVGRIPVMEMELRKIIMKRTSMKGVVTEIPRKYSQERLVIKIDEVLADGELVDEEFVGVDVEGPPGHELDNEDDDNFSTKDLLQHSRQASTDLDLHNPGIFDAEEDDLYSATPVKAPESAAENPETPSAKFARNLNLHGGEESQDLETSESEGELQDLQPPISEMPPMDPETENKLSSPEEFAQEPDSDMEKTKNSIKVDGSDKSESTVPTFDSDMPHQMPMHLPPKIIQQSSRIRDITPQKLLTEADCLQKLTEYKSDIKKQAKRLSEKGNSITEKRAAFAQFQQGQVIALLDDLASKEFDRNFEWSLVQMDRTEKKVSSSRPSKKVFETAVIILYVKRAPLLSLNAVMLLQNMGKRRIIATSPSSTTTTTTTSSATSTSTRTTTS</sequence>
<protein>
    <submittedName>
        <fullName evidence="2">Uncharacterized protein</fullName>
    </submittedName>
</protein>
<evidence type="ECO:0000313" key="3">
    <source>
        <dbReference type="Proteomes" id="UP000184330"/>
    </source>
</evidence>
<feature type="compositionally biased region" description="Acidic residues" evidence="1">
    <location>
        <begin position="569"/>
        <end position="582"/>
    </location>
</feature>
<evidence type="ECO:0000313" key="2">
    <source>
        <dbReference type="EMBL" id="CZR66396.1"/>
    </source>
</evidence>
<dbReference type="EMBL" id="FJOG01000037">
    <property type="protein sequence ID" value="CZR66396.1"/>
    <property type="molecule type" value="Genomic_DNA"/>
</dbReference>
<dbReference type="STRING" id="576137.A0A1L7XN86"/>
<dbReference type="AlphaFoldDB" id="A0A1L7XN86"/>
<dbReference type="Proteomes" id="UP000184330">
    <property type="component" value="Unassembled WGS sequence"/>
</dbReference>
<name>A0A1L7XN86_9HELO</name>
<accession>A0A1L7XN86</accession>
<feature type="region of interest" description="Disordered" evidence="1">
    <location>
        <begin position="568"/>
        <end position="646"/>
    </location>
</feature>
<dbReference type="OrthoDB" id="3440029at2759"/>
<feature type="region of interest" description="Disordered" evidence="1">
    <location>
        <begin position="790"/>
        <end position="814"/>
    </location>
</feature>
<keyword evidence="3" id="KW-1185">Reference proteome</keyword>
<organism evidence="2 3">
    <name type="scientific">Phialocephala subalpina</name>
    <dbReference type="NCBI Taxonomy" id="576137"/>
    <lineage>
        <taxon>Eukaryota</taxon>
        <taxon>Fungi</taxon>
        <taxon>Dikarya</taxon>
        <taxon>Ascomycota</taxon>
        <taxon>Pezizomycotina</taxon>
        <taxon>Leotiomycetes</taxon>
        <taxon>Helotiales</taxon>
        <taxon>Mollisiaceae</taxon>
        <taxon>Phialocephala</taxon>
        <taxon>Phialocephala fortinii species complex</taxon>
    </lineage>
</organism>
<reference evidence="2 3" key="1">
    <citation type="submission" date="2016-03" db="EMBL/GenBank/DDBJ databases">
        <authorList>
            <person name="Ploux O."/>
        </authorList>
    </citation>
    <scope>NUCLEOTIDE SEQUENCE [LARGE SCALE GENOMIC DNA]</scope>
    <source>
        <strain evidence="2 3">UAMH 11012</strain>
    </source>
</reference>
<evidence type="ECO:0000256" key="1">
    <source>
        <dbReference type="SAM" id="MobiDB-lite"/>
    </source>
</evidence>
<gene>
    <name evidence="2" type="ORF">PAC_16297</name>
</gene>